<dbReference type="OrthoDB" id="654620at2"/>
<gene>
    <name evidence="1" type="ORF">FHW36_11740</name>
</gene>
<accession>A0A561P148</accession>
<dbReference type="Proteomes" id="UP000320811">
    <property type="component" value="Unassembled WGS sequence"/>
</dbReference>
<name>A0A561P148_9BACT</name>
<keyword evidence="2" id="KW-1185">Reference proteome</keyword>
<evidence type="ECO:0000313" key="1">
    <source>
        <dbReference type="EMBL" id="TWF31851.1"/>
    </source>
</evidence>
<evidence type="ECO:0000313" key="2">
    <source>
        <dbReference type="Proteomes" id="UP000320811"/>
    </source>
</evidence>
<dbReference type="EMBL" id="VIWO01000017">
    <property type="protein sequence ID" value="TWF31851.1"/>
    <property type="molecule type" value="Genomic_DNA"/>
</dbReference>
<protein>
    <submittedName>
        <fullName evidence="1">Uncharacterized protein</fullName>
    </submittedName>
</protein>
<comment type="caution">
    <text evidence="1">The sequence shown here is derived from an EMBL/GenBank/DDBJ whole genome shotgun (WGS) entry which is preliminary data.</text>
</comment>
<organism evidence="1 2">
    <name type="scientific">Chitinophaga polysaccharea</name>
    <dbReference type="NCBI Taxonomy" id="1293035"/>
    <lineage>
        <taxon>Bacteria</taxon>
        <taxon>Pseudomonadati</taxon>
        <taxon>Bacteroidota</taxon>
        <taxon>Chitinophagia</taxon>
        <taxon>Chitinophagales</taxon>
        <taxon>Chitinophagaceae</taxon>
        <taxon>Chitinophaga</taxon>
    </lineage>
</organism>
<dbReference type="AlphaFoldDB" id="A0A561P148"/>
<reference evidence="1 2" key="1">
    <citation type="submission" date="2019-06" db="EMBL/GenBank/DDBJ databases">
        <title>Sorghum-associated microbial communities from plants grown in Nebraska, USA.</title>
        <authorList>
            <person name="Schachtman D."/>
        </authorList>
    </citation>
    <scope>NUCLEOTIDE SEQUENCE [LARGE SCALE GENOMIC DNA]</scope>
    <source>
        <strain evidence="1 2">1209</strain>
    </source>
</reference>
<sequence>MKQRYETLTAIRYCHDFFRALSYEGISIRISPSTSKQLLDADLVLKQQPAGCTLLYNTLTAGKRNRTDLLQDNITLIFDLVLKDPLFYNYTAINAGDISKQYFVFSNDPGNAPGVLHKDSYAGVKDLQNGSAFFTKPFGQLVLQLNESLQASYDIRFSAQSTYWCYFLMSDHLATLANPVILDNNGVSCFDKPVLSGLPDRDEVPVLVSNQPISLSDRITNQFRLANKSEDQTDRHNIIISPLPVPEINRISAAGRSWQTGDKVYSEIFLY</sequence>
<dbReference type="RefSeq" id="WP_145675216.1">
    <property type="nucleotide sequence ID" value="NZ_VIWO01000017.1"/>
</dbReference>
<proteinExistence type="predicted"/>